<dbReference type="InterPro" id="IPR036890">
    <property type="entry name" value="HATPase_C_sf"/>
</dbReference>
<dbReference type="GO" id="GO:0016020">
    <property type="term" value="C:membrane"/>
    <property type="evidence" value="ECO:0007669"/>
    <property type="project" value="InterPro"/>
</dbReference>
<evidence type="ECO:0000256" key="2">
    <source>
        <dbReference type="ARBA" id="ARBA00001966"/>
    </source>
</evidence>
<evidence type="ECO:0000256" key="14">
    <source>
        <dbReference type="ARBA" id="ARBA00024827"/>
    </source>
</evidence>
<keyword evidence="13" id="KW-0411">Iron-sulfur</keyword>
<proteinExistence type="predicted"/>
<dbReference type="Pfam" id="PF08448">
    <property type="entry name" value="PAS_4"/>
    <property type="match status" value="1"/>
</dbReference>
<dbReference type="PANTHER" id="PTHR24421:SF59">
    <property type="entry name" value="OXYGEN SENSOR HISTIDINE KINASE NREB"/>
    <property type="match status" value="1"/>
</dbReference>
<dbReference type="GO" id="GO:0046983">
    <property type="term" value="F:protein dimerization activity"/>
    <property type="evidence" value="ECO:0007669"/>
    <property type="project" value="InterPro"/>
</dbReference>
<keyword evidence="12" id="KW-0902">Two-component regulatory system</keyword>
<keyword evidence="6" id="KW-0004">4Fe-4S</keyword>
<dbReference type="NCBIfam" id="TIGR00229">
    <property type="entry name" value="sensory_box"/>
    <property type="match status" value="2"/>
</dbReference>
<dbReference type="SMART" id="SM00091">
    <property type="entry name" value="PAS"/>
    <property type="match status" value="2"/>
</dbReference>
<feature type="domain" description="Histidine kinase" evidence="17">
    <location>
        <begin position="594"/>
        <end position="787"/>
    </location>
</feature>
<evidence type="ECO:0000256" key="5">
    <source>
        <dbReference type="ARBA" id="ARBA00017322"/>
    </source>
</evidence>
<dbReference type="SUPFAM" id="SSF53850">
    <property type="entry name" value="Periplasmic binding protein-like II"/>
    <property type="match status" value="1"/>
</dbReference>
<dbReference type="InterPro" id="IPR035965">
    <property type="entry name" value="PAS-like_dom_sf"/>
</dbReference>
<comment type="catalytic activity">
    <reaction evidence="1">
        <text>ATP + protein L-histidine = ADP + protein N-phospho-L-histidine.</text>
        <dbReference type="EC" id="2.7.13.3"/>
    </reaction>
</comment>
<dbReference type="InterPro" id="IPR050482">
    <property type="entry name" value="Sensor_HK_TwoCompSys"/>
</dbReference>
<evidence type="ECO:0000256" key="3">
    <source>
        <dbReference type="ARBA" id="ARBA00004496"/>
    </source>
</evidence>
<dbReference type="SUPFAM" id="SSF55785">
    <property type="entry name" value="PYP-like sensor domain (PAS domain)"/>
    <property type="match status" value="2"/>
</dbReference>
<reference evidence="19 20" key="1">
    <citation type="submission" date="2018-07" db="EMBL/GenBank/DDBJ databases">
        <title>Crenobacter cavernae sp. nov., isolated from a karst cave.</title>
        <authorList>
            <person name="Zhu H."/>
        </authorList>
    </citation>
    <scope>NUCLEOTIDE SEQUENCE [LARGE SCALE GENOMIC DNA]</scope>
    <source>
        <strain evidence="19 20">K1W11S-77</strain>
    </source>
</reference>
<dbReference type="Pfam" id="PF08447">
    <property type="entry name" value="PAS_3"/>
    <property type="match status" value="1"/>
</dbReference>
<dbReference type="PROSITE" id="PS50112">
    <property type="entry name" value="PAS"/>
    <property type="match status" value="1"/>
</dbReference>
<evidence type="ECO:0000256" key="11">
    <source>
        <dbReference type="ARBA" id="ARBA00023004"/>
    </source>
</evidence>
<comment type="cofactor">
    <cofactor evidence="2">
        <name>[4Fe-4S] cluster</name>
        <dbReference type="ChEBI" id="CHEBI:49883"/>
    </cofactor>
</comment>
<dbReference type="CDD" id="cd16917">
    <property type="entry name" value="HATPase_UhpB-NarQ-NarX-like"/>
    <property type="match status" value="1"/>
</dbReference>
<dbReference type="Pfam" id="PF02518">
    <property type="entry name" value="HATPase_c"/>
    <property type="match status" value="1"/>
</dbReference>
<evidence type="ECO:0000256" key="6">
    <source>
        <dbReference type="ARBA" id="ARBA00022485"/>
    </source>
</evidence>
<dbReference type="SMART" id="SM00086">
    <property type="entry name" value="PAC"/>
    <property type="match status" value="2"/>
</dbReference>
<dbReference type="InterPro" id="IPR001638">
    <property type="entry name" value="Solute-binding_3/MltF_N"/>
</dbReference>
<keyword evidence="8" id="KW-0808">Transferase</keyword>
<dbReference type="EC" id="2.7.13.3" evidence="4"/>
<dbReference type="Gene3D" id="1.20.5.1930">
    <property type="match status" value="1"/>
</dbReference>
<gene>
    <name evidence="19" type="ORF">DWG20_00845</name>
</gene>
<evidence type="ECO:0000256" key="16">
    <source>
        <dbReference type="SAM" id="Phobius"/>
    </source>
</evidence>
<name>A0A345Y2D9_9NEIS</name>
<dbReference type="CDD" id="cd01007">
    <property type="entry name" value="PBP2_BvgS_HisK_like"/>
    <property type="match status" value="1"/>
</dbReference>
<feature type="transmembrane region" description="Helical" evidence="16">
    <location>
        <begin position="269"/>
        <end position="290"/>
    </location>
</feature>
<accession>A0A345Y2D9</accession>
<evidence type="ECO:0000259" key="17">
    <source>
        <dbReference type="PROSITE" id="PS50109"/>
    </source>
</evidence>
<protein>
    <recommendedName>
        <fullName evidence="5">Oxygen sensor histidine kinase NreB</fullName>
        <ecNumber evidence="4">2.7.13.3</ecNumber>
    </recommendedName>
    <alternativeName>
        <fullName evidence="15">Nitrogen regulation protein B</fullName>
    </alternativeName>
</protein>
<dbReference type="InterPro" id="IPR001610">
    <property type="entry name" value="PAC"/>
</dbReference>
<evidence type="ECO:0000256" key="12">
    <source>
        <dbReference type="ARBA" id="ARBA00023012"/>
    </source>
</evidence>
<dbReference type="SMART" id="SM00387">
    <property type="entry name" value="HATPase_c"/>
    <property type="match status" value="1"/>
</dbReference>
<dbReference type="InterPro" id="IPR000014">
    <property type="entry name" value="PAS"/>
</dbReference>
<dbReference type="PRINTS" id="PR00344">
    <property type="entry name" value="BCTRLSENSOR"/>
</dbReference>
<evidence type="ECO:0000259" key="18">
    <source>
        <dbReference type="PROSITE" id="PS50112"/>
    </source>
</evidence>
<evidence type="ECO:0000313" key="20">
    <source>
        <dbReference type="Proteomes" id="UP000254537"/>
    </source>
</evidence>
<dbReference type="Gene3D" id="3.30.565.10">
    <property type="entry name" value="Histidine kinase-like ATPase, C-terminal domain"/>
    <property type="match status" value="1"/>
</dbReference>
<comment type="function">
    <text evidence="14">Member of the two-component regulatory system NreB/NreC involved in the control of dissimilatory nitrate/nitrite reduction in response to oxygen. NreB functions as a direct oxygen sensor histidine kinase which is autophosphorylated, in the absence of oxygen, probably at the conserved histidine residue, and transfers its phosphate group probably to a conserved aspartate residue of NreC. NreB/NreC activates the expression of the nitrate (narGHJI) and nitrite (nir) reductase operons, as well as the putative nitrate transporter gene narT.</text>
</comment>
<evidence type="ECO:0000313" key="19">
    <source>
        <dbReference type="EMBL" id="AXK38091.1"/>
    </source>
</evidence>
<sequence length="793" mass="87090">MSRPARFLKSLERLIGLVLLFCLAALPAFALAEAAHQAIRVGVVLRPPYAMRDNRTQALKGANVEVLNRIAARLKLPLAWQTFPDVASLEAAAKAGEIDAAPGLVQTPAGLALWLYSEPYFRIPHKVVGPKGAKGSVDLEQLPLHDRVALPAHDALVKFITDNYPVLQREPVDSARAALRRLIAGSAEYAIADEAELNILMREPEFSGLAIVGNTGYTQLLRIASRKDRPELNALIDRALAGVPPHELDAIYARWIRPPYPRLADSTRFWARIALLFLLLFVAATIVGLWQKRQRQALEDKLAATRHELDARAAAGEALQLTQFSVDHSTVGILWVNWDSRIRYANRAAESMLGFKGGALLGQPLAELQPELDMDRWLGLWKQVRAEALVGFETDCRHADGHWLPVDVSLSHLRFGDTEYLVAFLTDETEKRRARAALEESEARLAGIAANVPGLVFRLERAGAAADARLAFLSEASLALVGYPATQLLDHARGLAALVHPDDLAEYEKSWRAALVSQDNWQWQGRIRTRAGNVRWADLKASARRFDDGRVVWDGILWDISANKESELGLADSRAQLRELSAHLESVREEEKARIAREVHDELGQVLTVLKLETSMCEFAHAEHDAALAARLHSMKKLIDQTFAIVRDVATALRPPILDAGIGSAIEWQARRFEARTQIPVLVSVPETPVKLSDAKAVGLFRILQEALTNVLRHADAHTVVMRLAVAADDLVLTVADDGRGFAPDTARAGFGLVGIRERAMMLGGTLAIESTPGEGTTLTLIVPLDPPEGDPP</sequence>
<organism evidence="19 20">
    <name type="scientific">Crenobacter cavernae</name>
    <dbReference type="NCBI Taxonomy" id="2290923"/>
    <lineage>
        <taxon>Bacteria</taxon>
        <taxon>Pseudomonadati</taxon>
        <taxon>Pseudomonadota</taxon>
        <taxon>Betaproteobacteria</taxon>
        <taxon>Neisseriales</taxon>
        <taxon>Neisseriaceae</taxon>
        <taxon>Crenobacter</taxon>
    </lineage>
</organism>
<dbReference type="AlphaFoldDB" id="A0A345Y2D9"/>
<dbReference type="InterPro" id="IPR004358">
    <property type="entry name" value="Sig_transdc_His_kin-like_C"/>
</dbReference>
<evidence type="ECO:0000256" key="9">
    <source>
        <dbReference type="ARBA" id="ARBA00022723"/>
    </source>
</evidence>
<keyword evidence="10" id="KW-0418">Kinase</keyword>
<dbReference type="RefSeq" id="WP_115431973.1">
    <property type="nucleotide sequence ID" value="NZ_CP031337.1"/>
</dbReference>
<keyword evidence="16" id="KW-0472">Membrane</keyword>
<keyword evidence="16" id="KW-0812">Transmembrane</keyword>
<evidence type="ECO:0000256" key="10">
    <source>
        <dbReference type="ARBA" id="ARBA00022777"/>
    </source>
</evidence>
<dbReference type="CDD" id="cd00130">
    <property type="entry name" value="PAS"/>
    <property type="match status" value="2"/>
</dbReference>
<dbReference type="InterPro" id="IPR013655">
    <property type="entry name" value="PAS_fold_3"/>
</dbReference>
<evidence type="ECO:0000256" key="13">
    <source>
        <dbReference type="ARBA" id="ARBA00023014"/>
    </source>
</evidence>
<dbReference type="OrthoDB" id="9811306at2"/>
<feature type="domain" description="PAS" evidence="18">
    <location>
        <begin position="441"/>
        <end position="518"/>
    </location>
</feature>
<dbReference type="SMART" id="SM00062">
    <property type="entry name" value="PBPb"/>
    <property type="match status" value="1"/>
</dbReference>
<keyword evidence="9" id="KW-0479">Metal-binding</keyword>
<keyword evidence="11" id="KW-0408">Iron</keyword>
<dbReference type="SUPFAM" id="SSF55874">
    <property type="entry name" value="ATPase domain of HSP90 chaperone/DNA topoisomerase II/histidine kinase"/>
    <property type="match status" value="1"/>
</dbReference>
<evidence type="ECO:0000256" key="4">
    <source>
        <dbReference type="ARBA" id="ARBA00012438"/>
    </source>
</evidence>
<dbReference type="GO" id="GO:0046872">
    <property type="term" value="F:metal ion binding"/>
    <property type="evidence" value="ECO:0007669"/>
    <property type="project" value="UniProtKB-KW"/>
</dbReference>
<dbReference type="GO" id="GO:0000155">
    <property type="term" value="F:phosphorelay sensor kinase activity"/>
    <property type="evidence" value="ECO:0007669"/>
    <property type="project" value="InterPro"/>
</dbReference>
<dbReference type="Proteomes" id="UP000254537">
    <property type="component" value="Chromosome"/>
</dbReference>
<dbReference type="Pfam" id="PF00497">
    <property type="entry name" value="SBP_bac_3"/>
    <property type="match status" value="1"/>
</dbReference>
<dbReference type="GO" id="GO:0051539">
    <property type="term" value="F:4 iron, 4 sulfur cluster binding"/>
    <property type="evidence" value="ECO:0007669"/>
    <property type="project" value="UniProtKB-KW"/>
</dbReference>
<dbReference type="Gene3D" id="3.30.450.20">
    <property type="entry name" value="PAS domain"/>
    <property type="match status" value="2"/>
</dbReference>
<comment type="subcellular location">
    <subcellularLocation>
        <location evidence="3">Cytoplasm</location>
    </subcellularLocation>
</comment>
<evidence type="ECO:0000256" key="15">
    <source>
        <dbReference type="ARBA" id="ARBA00030800"/>
    </source>
</evidence>
<dbReference type="KEGG" id="ccah:DWG20_00845"/>
<dbReference type="InterPro" id="IPR013656">
    <property type="entry name" value="PAS_4"/>
</dbReference>
<evidence type="ECO:0000256" key="7">
    <source>
        <dbReference type="ARBA" id="ARBA00022490"/>
    </source>
</evidence>
<dbReference type="PROSITE" id="PS50109">
    <property type="entry name" value="HIS_KIN"/>
    <property type="match status" value="1"/>
</dbReference>
<dbReference type="Pfam" id="PF07730">
    <property type="entry name" value="HisKA_3"/>
    <property type="match status" value="1"/>
</dbReference>
<dbReference type="InterPro" id="IPR003594">
    <property type="entry name" value="HATPase_dom"/>
</dbReference>
<dbReference type="GO" id="GO:0005737">
    <property type="term" value="C:cytoplasm"/>
    <property type="evidence" value="ECO:0007669"/>
    <property type="project" value="UniProtKB-SubCell"/>
</dbReference>
<evidence type="ECO:0000256" key="8">
    <source>
        <dbReference type="ARBA" id="ARBA00022679"/>
    </source>
</evidence>
<keyword evidence="7" id="KW-0963">Cytoplasm</keyword>
<dbReference type="InterPro" id="IPR011712">
    <property type="entry name" value="Sig_transdc_His_kin_sub3_dim/P"/>
</dbReference>
<dbReference type="Gene3D" id="3.40.190.10">
    <property type="entry name" value="Periplasmic binding protein-like II"/>
    <property type="match status" value="2"/>
</dbReference>
<dbReference type="InterPro" id="IPR005467">
    <property type="entry name" value="His_kinase_dom"/>
</dbReference>
<dbReference type="PANTHER" id="PTHR24421">
    <property type="entry name" value="NITRATE/NITRITE SENSOR PROTEIN NARX-RELATED"/>
    <property type="match status" value="1"/>
</dbReference>
<dbReference type="EMBL" id="CP031337">
    <property type="protein sequence ID" value="AXK38091.1"/>
    <property type="molecule type" value="Genomic_DNA"/>
</dbReference>
<keyword evidence="16" id="KW-1133">Transmembrane helix</keyword>
<evidence type="ECO:0000256" key="1">
    <source>
        <dbReference type="ARBA" id="ARBA00000085"/>
    </source>
</evidence>